<keyword evidence="1" id="KW-0862">Zinc</keyword>
<gene>
    <name evidence="4" type="ORF">TEOVI_000089800</name>
</gene>
<keyword evidence="5" id="KW-1185">Reference proteome</keyword>
<dbReference type="InterPro" id="IPR001164">
    <property type="entry name" value="ArfGAP_dom"/>
</dbReference>
<dbReference type="GO" id="GO:0005096">
    <property type="term" value="F:GTPase activator activity"/>
    <property type="evidence" value="ECO:0007669"/>
    <property type="project" value="InterPro"/>
</dbReference>
<dbReference type="AlphaFoldDB" id="A0A1G4IBJ3"/>
<dbReference type="PROSITE" id="PS50115">
    <property type="entry name" value="ARFGAP"/>
    <property type="match status" value="1"/>
</dbReference>
<dbReference type="RefSeq" id="XP_067080320.1">
    <property type="nucleotide sequence ID" value="XM_067224219.1"/>
</dbReference>
<evidence type="ECO:0000256" key="1">
    <source>
        <dbReference type="PROSITE-ProRule" id="PRU00288"/>
    </source>
</evidence>
<dbReference type="GeneID" id="92374838"/>
<evidence type="ECO:0000259" key="3">
    <source>
        <dbReference type="PROSITE" id="PS50115"/>
    </source>
</evidence>
<dbReference type="InterPro" id="IPR038508">
    <property type="entry name" value="ArfGAP_dom_sf"/>
</dbReference>
<feature type="region of interest" description="Disordered" evidence="2">
    <location>
        <begin position="302"/>
        <end position="333"/>
    </location>
</feature>
<proteinExistence type="predicted"/>
<dbReference type="InterPro" id="IPR037278">
    <property type="entry name" value="ARFGAP/RecO"/>
</dbReference>
<feature type="domain" description="Arf-GAP" evidence="3">
    <location>
        <begin position="5"/>
        <end position="82"/>
    </location>
</feature>
<dbReference type="PRINTS" id="PR00405">
    <property type="entry name" value="REVINTRACTNG"/>
</dbReference>
<comment type="caution">
    <text evidence="4">The sequence shown here is derived from an EMBL/GenBank/DDBJ whole genome shotgun (WGS) entry which is preliminary data.</text>
</comment>
<keyword evidence="1" id="KW-0479">Metal-binding</keyword>
<dbReference type="InterPro" id="IPR044820">
    <property type="entry name" value="AGD14-like"/>
</dbReference>
<dbReference type="Pfam" id="PF01412">
    <property type="entry name" value="ArfGap"/>
    <property type="match status" value="1"/>
</dbReference>
<sequence>MSRNRDEVRKLSQKDGNRFCMNCRMRGPVYVVLDFGTFVCSACASLHRNKQHKVKGITMTEFTDEEVARLKVCGNDRAESVWLHGFKGERPPVGNDFALQQFFSRVYVAKEFASSAEYDKLQVDLLNLRGGGGATASSAPSTVSVTAKGSATAPQPSPVGPPVDIFDVITAPPPRQQNTNASATEDDMFSDFTTAPPPAQTGATSGAIQSVPLTAADLFASVPQPTPQANVPFPGMSGTAGGQFPPGMALGGVGGAGIPQVPQVHPQYMSFPPNFATPNCGGMPDAPFASIPGAGPFQSYGPRGAMPAHMESNEGFHPAASSNQFPNLAPAHTTLTSSQNDAFASLNPFGKKH</sequence>
<name>A0A1G4IBJ3_TRYEQ</name>
<evidence type="ECO:0000313" key="4">
    <source>
        <dbReference type="EMBL" id="SCU69332.1"/>
    </source>
</evidence>
<organism evidence="4 5">
    <name type="scientific">Trypanosoma equiperdum</name>
    <dbReference type="NCBI Taxonomy" id="5694"/>
    <lineage>
        <taxon>Eukaryota</taxon>
        <taxon>Discoba</taxon>
        <taxon>Euglenozoa</taxon>
        <taxon>Kinetoplastea</taxon>
        <taxon>Metakinetoplastina</taxon>
        <taxon>Trypanosomatida</taxon>
        <taxon>Trypanosomatidae</taxon>
        <taxon>Trypanosoma</taxon>
    </lineage>
</organism>
<protein>
    <submittedName>
        <fullName evidence="4">ADP-ribosylation factor GTPase activating protein, putative</fullName>
    </submittedName>
</protein>
<dbReference type="PANTHER" id="PTHR46085">
    <property type="entry name" value="ARFGAP/RECO-RELATED"/>
    <property type="match status" value="1"/>
</dbReference>
<dbReference type="EMBL" id="CZPT02001192">
    <property type="protein sequence ID" value="SCU69332.1"/>
    <property type="molecule type" value="Genomic_DNA"/>
</dbReference>
<keyword evidence="1" id="KW-0863">Zinc-finger</keyword>
<dbReference type="VEuPathDB" id="TriTrypDB:TEOVI_000089800"/>
<dbReference type="Gene3D" id="1.10.220.150">
    <property type="entry name" value="Arf GTPase activating protein"/>
    <property type="match status" value="1"/>
</dbReference>
<dbReference type="CDD" id="cd08838">
    <property type="entry name" value="ArfGap_AGFG"/>
    <property type="match status" value="1"/>
</dbReference>
<dbReference type="SMART" id="SM00105">
    <property type="entry name" value="ArfGap"/>
    <property type="match status" value="1"/>
</dbReference>
<dbReference type="SUPFAM" id="SSF57863">
    <property type="entry name" value="ArfGap/RecO-like zinc finger"/>
    <property type="match status" value="1"/>
</dbReference>
<evidence type="ECO:0000313" key="5">
    <source>
        <dbReference type="Proteomes" id="UP000195570"/>
    </source>
</evidence>
<dbReference type="GO" id="GO:0008270">
    <property type="term" value="F:zinc ion binding"/>
    <property type="evidence" value="ECO:0007669"/>
    <property type="project" value="UniProtKB-KW"/>
</dbReference>
<accession>A0A1G4IBJ3</accession>
<dbReference type="Proteomes" id="UP000195570">
    <property type="component" value="Unassembled WGS sequence"/>
</dbReference>
<evidence type="ECO:0000256" key="2">
    <source>
        <dbReference type="SAM" id="MobiDB-lite"/>
    </source>
</evidence>
<reference evidence="4" key="1">
    <citation type="submission" date="2016-09" db="EMBL/GenBank/DDBJ databases">
        <authorList>
            <person name="Hebert L."/>
            <person name="Moumen B."/>
        </authorList>
    </citation>
    <scope>NUCLEOTIDE SEQUENCE [LARGE SCALE GENOMIC DNA]</scope>
    <source>
        <strain evidence="4">OVI</strain>
    </source>
</reference>